<gene>
    <name evidence="1" type="ORF">LUZ61_009801</name>
</gene>
<organism evidence="1 2">
    <name type="scientific">Rhynchospora tenuis</name>
    <dbReference type="NCBI Taxonomy" id="198213"/>
    <lineage>
        <taxon>Eukaryota</taxon>
        <taxon>Viridiplantae</taxon>
        <taxon>Streptophyta</taxon>
        <taxon>Embryophyta</taxon>
        <taxon>Tracheophyta</taxon>
        <taxon>Spermatophyta</taxon>
        <taxon>Magnoliopsida</taxon>
        <taxon>Liliopsida</taxon>
        <taxon>Poales</taxon>
        <taxon>Cyperaceae</taxon>
        <taxon>Cyperoideae</taxon>
        <taxon>Rhynchosporeae</taxon>
        <taxon>Rhynchospora</taxon>
    </lineage>
</organism>
<evidence type="ECO:0000313" key="2">
    <source>
        <dbReference type="Proteomes" id="UP001210211"/>
    </source>
</evidence>
<dbReference type="Pfam" id="PF14009">
    <property type="entry name" value="PADRE"/>
    <property type="match status" value="1"/>
</dbReference>
<keyword evidence="2" id="KW-1185">Reference proteome</keyword>
<dbReference type="PANTHER" id="PTHR33052">
    <property type="entry name" value="DUF4228 DOMAIN PROTEIN-RELATED"/>
    <property type="match status" value="1"/>
</dbReference>
<dbReference type="Proteomes" id="UP001210211">
    <property type="component" value="Unassembled WGS sequence"/>
</dbReference>
<sequence length="162" mass="18032">MGSCISRQPTTSALPRLITTKLILQNGGLIQFSRPIMASYVLGKDEKTCFVCDADSMETDRDLKEISGDKELRLGQIYFVLPRTMLNRPLKGKEMAELAVRASVALSEAGSIGRRSRRRMVAPLDFAAEEEEEVVEVKEEKEVTKGGAKSFKFVPHLMVIPE</sequence>
<accession>A0AAD5ZXW6</accession>
<reference evidence="1 2" key="1">
    <citation type="journal article" date="2022" name="Cell">
        <title>Repeat-based holocentromeres influence genome architecture and karyotype evolution.</title>
        <authorList>
            <person name="Hofstatter P.G."/>
            <person name="Thangavel G."/>
            <person name="Lux T."/>
            <person name="Neumann P."/>
            <person name="Vondrak T."/>
            <person name="Novak P."/>
            <person name="Zhang M."/>
            <person name="Costa L."/>
            <person name="Castellani M."/>
            <person name="Scott A."/>
            <person name="Toegelov H."/>
            <person name="Fuchs J."/>
            <person name="Mata-Sucre Y."/>
            <person name="Dias Y."/>
            <person name="Vanzela A.L.L."/>
            <person name="Huettel B."/>
            <person name="Almeida C.C.S."/>
            <person name="Simkova H."/>
            <person name="Souza G."/>
            <person name="Pedrosa-Harand A."/>
            <person name="Macas J."/>
            <person name="Mayer K.F.X."/>
            <person name="Houben A."/>
            <person name="Marques A."/>
        </authorList>
    </citation>
    <scope>NUCLEOTIDE SEQUENCE [LARGE SCALE GENOMIC DNA]</scope>
    <source>
        <strain evidence="1">RhyTen1mFocal</strain>
    </source>
</reference>
<proteinExistence type="predicted"/>
<evidence type="ECO:0000313" key="1">
    <source>
        <dbReference type="EMBL" id="KAJ3706096.1"/>
    </source>
</evidence>
<dbReference type="AlphaFoldDB" id="A0AAD5ZXW6"/>
<dbReference type="EMBL" id="JAMRDG010000001">
    <property type="protein sequence ID" value="KAJ3706096.1"/>
    <property type="molecule type" value="Genomic_DNA"/>
</dbReference>
<comment type="caution">
    <text evidence="1">The sequence shown here is derived from an EMBL/GenBank/DDBJ whole genome shotgun (WGS) entry which is preliminary data.</text>
</comment>
<name>A0AAD5ZXW6_9POAL</name>
<dbReference type="InterPro" id="IPR025322">
    <property type="entry name" value="PADRE_dom"/>
</dbReference>
<protein>
    <submittedName>
        <fullName evidence="1">Uncharacterized protein</fullName>
    </submittedName>
</protein>